<dbReference type="Gene3D" id="3.40.50.1110">
    <property type="entry name" value="SGNH hydrolase"/>
    <property type="match status" value="1"/>
</dbReference>
<proteinExistence type="predicted"/>
<dbReference type="AlphaFoldDB" id="W7Z6D8"/>
<reference evidence="3 4" key="1">
    <citation type="journal article" date="2014" name="Genome Announc.">
        <title>Draft Genome Sequence of Paenibacillus pini JCM 16418T, Isolated from the Rhizosphere of Pine Tree.</title>
        <authorList>
            <person name="Yuki M."/>
            <person name="Oshima K."/>
            <person name="Suda W."/>
            <person name="Oshida Y."/>
            <person name="Kitamura K."/>
            <person name="Iida Y."/>
            <person name="Hattori M."/>
            <person name="Ohkuma M."/>
        </authorList>
    </citation>
    <scope>NUCLEOTIDE SEQUENCE [LARGE SCALE GENOMIC DNA]</scope>
    <source>
        <strain evidence="3 4">JCM 16418</strain>
    </source>
</reference>
<feature type="region of interest" description="Disordered" evidence="1">
    <location>
        <begin position="159"/>
        <end position="183"/>
    </location>
</feature>
<gene>
    <name evidence="3" type="ORF">JCM16418_4050</name>
</gene>
<dbReference type="OrthoDB" id="252349at2"/>
<keyword evidence="3" id="KW-0378">Hydrolase</keyword>
<feature type="domain" description="SGNH hydrolase-type esterase" evidence="2">
    <location>
        <begin position="70"/>
        <end position="290"/>
    </location>
</feature>
<evidence type="ECO:0000259" key="2">
    <source>
        <dbReference type="Pfam" id="PF13472"/>
    </source>
</evidence>
<dbReference type="Proteomes" id="UP000019364">
    <property type="component" value="Unassembled WGS sequence"/>
</dbReference>
<evidence type="ECO:0000256" key="1">
    <source>
        <dbReference type="SAM" id="MobiDB-lite"/>
    </source>
</evidence>
<dbReference type="eggNOG" id="COG2755">
    <property type="taxonomic scope" value="Bacteria"/>
</dbReference>
<feature type="compositionally biased region" description="Polar residues" evidence="1">
    <location>
        <begin position="159"/>
        <end position="169"/>
    </location>
</feature>
<dbReference type="InterPro" id="IPR013830">
    <property type="entry name" value="SGNH_hydro"/>
</dbReference>
<name>W7Z6D8_9BACL</name>
<accession>W7Z6D8</accession>
<keyword evidence="4" id="KW-1185">Reference proteome</keyword>
<dbReference type="InterPro" id="IPR051532">
    <property type="entry name" value="Ester_Hydrolysis_Enzymes"/>
</dbReference>
<protein>
    <submittedName>
        <fullName evidence="3">Lipase/acylhydrolase</fullName>
    </submittedName>
</protein>
<dbReference type="SUPFAM" id="SSF52266">
    <property type="entry name" value="SGNH hydrolase"/>
    <property type="match status" value="1"/>
</dbReference>
<comment type="caution">
    <text evidence="3">The sequence shown here is derived from an EMBL/GenBank/DDBJ whole genome shotgun (WGS) entry which is preliminary data.</text>
</comment>
<evidence type="ECO:0000313" key="3">
    <source>
        <dbReference type="EMBL" id="GAF09889.1"/>
    </source>
</evidence>
<dbReference type="RefSeq" id="WP_052020511.1">
    <property type="nucleotide sequence ID" value="NZ_BAVZ01000016.1"/>
</dbReference>
<dbReference type="PANTHER" id="PTHR30383:SF27">
    <property type="entry name" value="SPORE GERMINATION LIPASE LIPC"/>
    <property type="match status" value="1"/>
</dbReference>
<dbReference type="Pfam" id="PF13472">
    <property type="entry name" value="Lipase_GDSL_2"/>
    <property type="match status" value="1"/>
</dbReference>
<dbReference type="PANTHER" id="PTHR30383">
    <property type="entry name" value="THIOESTERASE 1/PROTEASE 1/LYSOPHOSPHOLIPASE L1"/>
    <property type="match status" value="1"/>
</dbReference>
<organism evidence="3 4">
    <name type="scientific">Paenibacillus pini JCM 16418</name>
    <dbReference type="NCBI Taxonomy" id="1236976"/>
    <lineage>
        <taxon>Bacteria</taxon>
        <taxon>Bacillati</taxon>
        <taxon>Bacillota</taxon>
        <taxon>Bacilli</taxon>
        <taxon>Bacillales</taxon>
        <taxon>Paenibacillaceae</taxon>
        <taxon>Paenibacillus</taxon>
    </lineage>
</organism>
<dbReference type="EMBL" id="BAVZ01000016">
    <property type="protein sequence ID" value="GAF09889.1"/>
    <property type="molecule type" value="Genomic_DNA"/>
</dbReference>
<dbReference type="InterPro" id="IPR036514">
    <property type="entry name" value="SGNH_hydro_sf"/>
</dbReference>
<evidence type="ECO:0000313" key="4">
    <source>
        <dbReference type="Proteomes" id="UP000019364"/>
    </source>
</evidence>
<dbReference type="GO" id="GO:0004622">
    <property type="term" value="F:phosphatidylcholine lysophospholipase activity"/>
    <property type="evidence" value="ECO:0007669"/>
    <property type="project" value="TreeGrafter"/>
</dbReference>
<sequence length="301" mass="32622">MNSSNWIWRSVSIISAAATLLLIAGFVYAIQDVNYPQRAQGAGDLAESVKPPKGTSNDAIQDKKELKVAALGDSLAKGTGDSTGSGFVRRSVQEYSKDTGKKVTLLNNLGINGLTTTALLPKLEEQGTQYVLAKADVILLSIGGNDLFRGADLFTSVKNTSPNESSSSAVKKDSEVSKTSTQAKVQEIKPEDILKALPQASLKLQKILVKLREINPNAVIIYVGLYNPFGDLEQLKIPGNEAVTTWNNAALSLINKNGNMMLVPTFDLFQQNLNKYLSSDHFHPNGDGYQQIAERIVQSIR</sequence>
<dbReference type="STRING" id="1236976.JCM16418_4050"/>